<dbReference type="Gene3D" id="2.30.30.140">
    <property type="match status" value="1"/>
</dbReference>
<protein>
    <submittedName>
        <fullName evidence="3">Tudor/PWWP/MBT</fullName>
    </submittedName>
</protein>
<accession>A0A4Y7QAI8</accession>
<dbReference type="InterPro" id="IPR000313">
    <property type="entry name" value="PWWP_dom"/>
</dbReference>
<dbReference type="OrthoDB" id="62853at2759"/>
<dbReference type="EMBL" id="ML170167">
    <property type="protein sequence ID" value="TDL24291.1"/>
    <property type="molecule type" value="Genomic_DNA"/>
</dbReference>
<feature type="compositionally biased region" description="Basic and acidic residues" evidence="1">
    <location>
        <begin position="365"/>
        <end position="382"/>
    </location>
</feature>
<name>A0A4Y7QAI8_9AGAM</name>
<organism evidence="3 4">
    <name type="scientific">Rickenella mellea</name>
    <dbReference type="NCBI Taxonomy" id="50990"/>
    <lineage>
        <taxon>Eukaryota</taxon>
        <taxon>Fungi</taxon>
        <taxon>Dikarya</taxon>
        <taxon>Basidiomycota</taxon>
        <taxon>Agaricomycotina</taxon>
        <taxon>Agaricomycetes</taxon>
        <taxon>Hymenochaetales</taxon>
        <taxon>Rickenellaceae</taxon>
        <taxon>Rickenella</taxon>
    </lineage>
</organism>
<feature type="domain" description="PWWP" evidence="2">
    <location>
        <begin position="17"/>
        <end position="82"/>
    </location>
</feature>
<feature type="compositionally biased region" description="Acidic residues" evidence="1">
    <location>
        <begin position="122"/>
        <end position="146"/>
    </location>
</feature>
<feature type="compositionally biased region" description="Basic and acidic residues" evidence="1">
    <location>
        <begin position="170"/>
        <end position="195"/>
    </location>
</feature>
<keyword evidence="4" id="KW-1185">Reference proteome</keyword>
<dbReference type="PROSITE" id="PS50812">
    <property type="entry name" value="PWWP"/>
    <property type="match status" value="1"/>
</dbReference>
<dbReference type="CDD" id="cd05840">
    <property type="entry name" value="PWWP_ScIOC4-like"/>
    <property type="match status" value="1"/>
</dbReference>
<feature type="region of interest" description="Disordered" evidence="1">
    <location>
        <begin position="347"/>
        <end position="393"/>
    </location>
</feature>
<evidence type="ECO:0000256" key="1">
    <source>
        <dbReference type="SAM" id="MobiDB-lite"/>
    </source>
</evidence>
<feature type="compositionally biased region" description="Polar residues" evidence="1">
    <location>
        <begin position="347"/>
        <end position="358"/>
    </location>
</feature>
<feature type="compositionally biased region" description="Acidic residues" evidence="1">
    <location>
        <begin position="241"/>
        <end position="252"/>
    </location>
</feature>
<evidence type="ECO:0000259" key="2">
    <source>
        <dbReference type="PROSITE" id="PS50812"/>
    </source>
</evidence>
<dbReference type="SMART" id="SM00293">
    <property type="entry name" value="PWWP"/>
    <property type="match status" value="1"/>
</dbReference>
<dbReference type="VEuPathDB" id="FungiDB:BD410DRAFT_719668"/>
<proteinExistence type="predicted"/>
<gene>
    <name evidence="3" type="ORF">BD410DRAFT_719668</name>
</gene>
<dbReference type="Pfam" id="PF00855">
    <property type="entry name" value="PWWP"/>
    <property type="match status" value="1"/>
</dbReference>
<evidence type="ECO:0000313" key="4">
    <source>
        <dbReference type="Proteomes" id="UP000294933"/>
    </source>
</evidence>
<dbReference type="SUPFAM" id="SSF63748">
    <property type="entry name" value="Tudor/PWWP/MBT"/>
    <property type="match status" value="1"/>
</dbReference>
<dbReference type="AlphaFoldDB" id="A0A4Y7QAI8"/>
<evidence type="ECO:0000313" key="3">
    <source>
        <dbReference type="EMBL" id="TDL24291.1"/>
    </source>
</evidence>
<sequence>MSKKSTTKSKEEQTYEFRDVVLAKIRGFPSWPAMIVDPESVPVIVKKEQPTGKKNNFYCVKFFPAGDYSWVLTKDLSRLRKHEIESYIAEPHKKSGDLLSGYRIALDPEKWEKELEERQVDAQEEQADAEVDELAEEDDDADADEEAPVKTKKRKRESEAGAKSKPKAKKDKEKSSEPAGRKRKGSTAEKAEKGGKGRKNGTKSKAVVESEDEGDRAGGDNAGPSKVSPTPAKKVKRDKDGEEADPELDNDPEALKVKEWRHKLQRGFLTKSPPKEEDMGQYDTIFSTVEEFDMDIKYLQFSKIGKVMRHIAALEVDKIPRDGEFKFKDRAQALVNKWHQTIAVKPSTTTANGTNGTVEGNADMDVDKTGEGKKDVDMKDAPAEGDLTMSEMA</sequence>
<dbReference type="Proteomes" id="UP000294933">
    <property type="component" value="Unassembled WGS sequence"/>
</dbReference>
<dbReference type="InterPro" id="IPR035503">
    <property type="entry name" value="IOC4-like_PWWP"/>
</dbReference>
<feature type="region of interest" description="Disordered" evidence="1">
    <location>
        <begin position="114"/>
        <end position="256"/>
    </location>
</feature>
<dbReference type="STRING" id="50990.A0A4Y7QAI8"/>
<reference evidence="3 4" key="1">
    <citation type="submission" date="2018-06" db="EMBL/GenBank/DDBJ databases">
        <title>A transcriptomic atlas of mushroom development highlights an independent origin of complex multicellularity.</title>
        <authorList>
            <consortium name="DOE Joint Genome Institute"/>
            <person name="Krizsan K."/>
            <person name="Almasi E."/>
            <person name="Merenyi Z."/>
            <person name="Sahu N."/>
            <person name="Viragh M."/>
            <person name="Koszo T."/>
            <person name="Mondo S."/>
            <person name="Kiss B."/>
            <person name="Balint B."/>
            <person name="Kues U."/>
            <person name="Barry K."/>
            <person name="Hegedus J.C."/>
            <person name="Henrissat B."/>
            <person name="Johnson J."/>
            <person name="Lipzen A."/>
            <person name="Ohm R."/>
            <person name="Nagy I."/>
            <person name="Pangilinan J."/>
            <person name="Yan J."/>
            <person name="Xiong Y."/>
            <person name="Grigoriev I.V."/>
            <person name="Hibbett D.S."/>
            <person name="Nagy L.G."/>
        </authorList>
    </citation>
    <scope>NUCLEOTIDE SEQUENCE [LARGE SCALE GENOMIC DNA]</scope>
    <source>
        <strain evidence="3 4">SZMC22713</strain>
    </source>
</reference>